<sequence length="142" mass="15487">MSNMFLRVTSGNKGYEADLRKDKCQDGKPAGIGVQQAGHPTARLNSSSTLFAALVFSQSYITFVVATDLESGRQRFRQFTTAINVIGGHNSFSVEATETKSGSILAIRRLDMDGPYTIYSEDAKYLSSRAQPILLNRALGLC</sequence>
<dbReference type="AlphaFoldDB" id="A0A9P5RR79"/>
<dbReference type="Proteomes" id="UP000748756">
    <property type="component" value="Unassembled WGS sequence"/>
</dbReference>
<gene>
    <name evidence="1" type="ORF">BG015_000318</name>
</gene>
<organism evidence="1 2">
    <name type="scientific">Linnemannia schmuckeri</name>
    <dbReference type="NCBI Taxonomy" id="64567"/>
    <lineage>
        <taxon>Eukaryota</taxon>
        <taxon>Fungi</taxon>
        <taxon>Fungi incertae sedis</taxon>
        <taxon>Mucoromycota</taxon>
        <taxon>Mortierellomycotina</taxon>
        <taxon>Mortierellomycetes</taxon>
        <taxon>Mortierellales</taxon>
        <taxon>Mortierellaceae</taxon>
        <taxon>Linnemannia</taxon>
    </lineage>
</organism>
<name>A0A9P5RR79_9FUNG</name>
<evidence type="ECO:0000313" key="2">
    <source>
        <dbReference type="Proteomes" id="UP000748756"/>
    </source>
</evidence>
<reference evidence="1" key="1">
    <citation type="journal article" date="2020" name="Fungal Divers.">
        <title>Resolving the Mortierellaceae phylogeny through synthesis of multi-gene phylogenetics and phylogenomics.</title>
        <authorList>
            <person name="Vandepol N."/>
            <person name="Liber J."/>
            <person name="Desiro A."/>
            <person name="Na H."/>
            <person name="Kennedy M."/>
            <person name="Barry K."/>
            <person name="Grigoriev I.V."/>
            <person name="Miller A.N."/>
            <person name="O'Donnell K."/>
            <person name="Stajich J.E."/>
            <person name="Bonito G."/>
        </authorList>
    </citation>
    <scope>NUCLEOTIDE SEQUENCE</scope>
    <source>
        <strain evidence="1">NRRL 6426</strain>
    </source>
</reference>
<evidence type="ECO:0000313" key="1">
    <source>
        <dbReference type="EMBL" id="KAF9143731.1"/>
    </source>
</evidence>
<keyword evidence="2" id="KW-1185">Reference proteome</keyword>
<protein>
    <submittedName>
        <fullName evidence="1">Uncharacterized protein</fullName>
    </submittedName>
</protein>
<accession>A0A9P5RR79</accession>
<dbReference type="EMBL" id="JAAAUQ010001049">
    <property type="protein sequence ID" value="KAF9143731.1"/>
    <property type="molecule type" value="Genomic_DNA"/>
</dbReference>
<proteinExistence type="predicted"/>
<comment type="caution">
    <text evidence="1">The sequence shown here is derived from an EMBL/GenBank/DDBJ whole genome shotgun (WGS) entry which is preliminary data.</text>
</comment>